<feature type="domain" description="Multidrug resistance protein MdtA-like barrel-sandwich hybrid" evidence="3">
    <location>
        <begin position="93"/>
        <end position="271"/>
    </location>
</feature>
<evidence type="ECO:0000256" key="2">
    <source>
        <dbReference type="SAM" id="Coils"/>
    </source>
</evidence>
<dbReference type="NCBIfam" id="TIGR01730">
    <property type="entry name" value="RND_mfp"/>
    <property type="match status" value="1"/>
</dbReference>
<dbReference type="RefSeq" id="WP_208342200.1">
    <property type="nucleotide sequence ID" value="NZ_CAWQFN010000103.1"/>
</dbReference>
<dbReference type="GO" id="GO:1990281">
    <property type="term" value="C:efflux pump complex"/>
    <property type="evidence" value="ECO:0007669"/>
    <property type="project" value="TreeGrafter"/>
</dbReference>
<feature type="coiled-coil region" evidence="2">
    <location>
        <begin position="207"/>
        <end position="241"/>
    </location>
</feature>
<evidence type="ECO:0000259" key="4">
    <source>
        <dbReference type="Pfam" id="PF25954"/>
    </source>
</evidence>
<dbReference type="InterPro" id="IPR006143">
    <property type="entry name" value="RND_pump_MFP"/>
</dbReference>
<dbReference type="Gene3D" id="2.40.420.20">
    <property type="match status" value="1"/>
</dbReference>
<organism evidence="5 6">
    <name type="scientific">Aetokthonos hydrillicola Thurmond2011</name>
    <dbReference type="NCBI Taxonomy" id="2712845"/>
    <lineage>
        <taxon>Bacteria</taxon>
        <taxon>Bacillati</taxon>
        <taxon>Cyanobacteriota</taxon>
        <taxon>Cyanophyceae</taxon>
        <taxon>Nostocales</taxon>
        <taxon>Hapalosiphonaceae</taxon>
        <taxon>Aetokthonos</taxon>
    </lineage>
</organism>
<dbReference type="FunFam" id="2.40.30.170:FF:000010">
    <property type="entry name" value="Efflux RND transporter periplasmic adaptor subunit"/>
    <property type="match status" value="1"/>
</dbReference>
<protein>
    <submittedName>
        <fullName evidence="5">Efflux RND transporter periplasmic adaptor subunit</fullName>
    </submittedName>
</protein>
<evidence type="ECO:0000313" key="5">
    <source>
        <dbReference type="EMBL" id="MDR9895697.1"/>
    </source>
</evidence>
<evidence type="ECO:0000256" key="1">
    <source>
        <dbReference type="ARBA" id="ARBA00009477"/>
    </source>
</evidence>
<dbReference type="GO" id="GO:0015562">
    <property type="term" value="F:efflux transmembrane transporter activity"/>
    <property type="evidence" value="ECO:0007669"/>
    <property type="project" value="TreeGrafter"/>
</dbReference>
<feature type="coiled-coil region" evidence="2">
    <location>
        <begin position="127"/>
        <end position="161"/>
    </location>
</feature>
<evidence type="ECO:0000313" key="6">
    <source>
        <dbReference type="Proteomes" id="UP000667802"/>
    </source>
</evidence>
<keyword evidence="6" id="KW-1185">Reference proteome</keyword>
<dbReference type="SUPFAM" id="SSF111369">
    <property type="entry name" value="HlyD-like secretion proteins"/>
    <property type="match status" value="1"/>
</dbReference>
<name>A0AAP5M9F8_9CYAN</name>
<gene>
    <name evidence="5" type="ORF">G7B40_014125</name>
</gene>
<dbReference type="PANTHER" id="PTHR30469">
    <property type="entry name" value="MULTIDRUG RESISTANCE PROTEIN MDTA"/>
    <property type="match status" value="1"/>
</dbReference>
<dbReference type="Gene3D" id="2.40.50.100">
    <property type="match status" value="1"/>
</dbReference>
<proteinExistence type="inferred from homology"/>
<evidence type="ECO:0000259" key="3">
    <source>
        <dbReference type="Pfam" id="PF25917"/>
    </source>
</evidence>
<dbReference type="Proteomes" id="UP000667802">
    <property type="component" value="Unassembled WGS sequence"/>
</dbReference>
<feature type="domain" description="CusB-like beta-barrel" evidence="4">
    <location>
        <begin position="284"/>
        <end position="357"/>
    </location>
</feature>
<comment type="caution">
    <text evidence="5">The sequence shown here is derived from an EMBL/GenBank/DDBJ whole genome shotgun (WGS) entry which is preliminary data.</text>
</comment>
<dbReference type="InterPro" id="IPR058792">
    <property type="entry name" value="Beta-barrel_RND_2"/>
</dbReference>
<dbReference type="Pfam" id="PF25917">
    <property type="entry name" value="BSH_RND"/>
    <property type="match status" value="1"/>
</dbReference>
<dbReference type="Gene3D" id="2.40.30.170">
    <property type="match status" value="1"/>
</dbReference>
<sequence>MIFAGNRNFKVLYQICALKTFVYKKKTLIAYVLSIGLLSVGCGSLSKGAAEAQSQSSSKVQQADNVKPVDAVIARTGLLRQQPQYIGTTVPFRTVSLRSQAEGQLLSLNVDVGDAVKYGQLIGQLDDALLKTALNQAEAQLATLNSEVAQAIAQVSNARVEVERLRLIQVQAEADSQRQQLLSKQGAISLQTAEKARTESLTADQAVRAAQERVRTQQQAVRAAQNRLTVQKSVIAQAKERRSYAQLTSPITGVVLAKSTEPGNLLQPGNEVLRIGDFRSVKVLLQVSEKELSNVRLGQSVQVRLDALPNQTYVGKVIRISPDADATARLVPVEVMISNSQGKIGSGLLARVNFNSQAQQRVIVPEIAIQQLGGQGQGSNTSSLQNSQGRVFVVTQTEGKTAVKARSVRLGERADGKVEILSGLQTGERFVTRSGKPLQDGDRVRLSILSESNS</sequence>
<dbReference type="Pfam" id="PF25954">
    <property type="entry name" value="Beta-barrel_RND_2"/>
    <property type="match status" value="1"/>
</dbReference>
<accession>A0AAP5M9F8</accession>
<dbReference type="InterPro" id="IPR058625">
    <property type="entry name" value="MdtA-like_BSH"/>
</dbReference>
<reference evidence="6" key="1">
    <citation type="journal article" date="2021" name="Science">
        <title>Hunting the eagle killer: A cyanobacterial neurotoxin causes vacuolar myelinopathy.</title>
        <authorList>
            <person name="Breinlinger S."/>
            <person name="Phillips T.J."/>
            <person name="Haram B.N."/>
            <person name="Mares J."/>
            <person name="Martinez Yerena J.A."/>
            <person name="Hrouzek P."/>
            <person name="Sobotka R."/>
            <person name="Henderson W.M."/>
            <person name="Schmieder P."/>
            <person name="Williams S.M."/>
            <person name="Lauderdale J.D."/>
            <person name="Wilde H.D."/>
            <person name="Gerrin W."/>
            <person name="Kust A."/>
            <person name="Washington J.W."/>
            <person name="Wagner C."/>
            <person name="Geier B."/>
            <person name="Liebeke M."/>
            <person name="Enke H."/>
            <person name="Niedermeyer T.H.J."/>
            <person name="Wilde S.B."/>
        </authorList>
    </citation>
    <scope>NUCLEOTIDE SEQUENCE [LARGE SCALE GENOMIC DNA]</scope>
    <source>
        <strain evidence="6">Thurmond2011</strain>
    </source>
</reference>
<comment type="similarity">
    <text evidence="1">Belongs to the membrane fusion protein (MFP) (TC 8.A.1) family.</text>
</comment>
<dbReference type="AlphaFoldDB" id="A0AAP5M9F8"/>
<dbReference type="EMBL" id="JAALHA020000005">
    <property type="protein sequence ID" value="MDR9895697.1"/>
    <property type="molecule type" value="Genomic_DNA"/>
</dbReference>
<dbReference type="PANTHER" id="PTHR30469:SF15">
    <property type="entry name" value="HLYD FAMILY OF SECRETION PROTEINS"/>
    <property type="match status" value="1"/>
</dbReference>
<keyword evidence="2" id="KW-0175">Coiled coil</keyword>